<sequence>MTLRACATSGLPVTYQLQNGGRGGSCWAADFAGTTTRAQSVPLSCEVTATQAGNAAFAPAQPVVLTWMVNKLAVKIGWLGSADTLFYSAPGHVATLQVRVTAMHAIPPLMIYTQANGACGEPEAPRSVGGTNSAAITFTVRVPLTDPGAQPGSCDLRVSVDSNQIANGSYDNRHYVVRR</sequence>
<organism evidence="1 2">
    <name type="scientific">Amycolatopsis alba DSM 44262</name>
    <dbReference type="NCBI Taxonomy" id="1125972"/>
    <lineage>
        <taxon>Bacteria</taxon>
        <taxon>Bacillati</taxon>
        <taxon>Actinomycetota</taxon>
        <taxon>Actinomycetes</taxon>
        <taxon>Pseudonocardiales</taxon>
        <taxon>Pseudonocardiaceae</taxon>
        <taxon>Amycolatopsis</taxon>
    </lineage>
</organism>
<protein>
    <recommendedName>
        <fullName evidence="3">Ig-like domain-containing protein</fullName>
    </recommendedName>
</protein>
<evidence type="ECO:0000313" key="1">
    <source>
        <dbReference type="EMBL" id="OXM44849.1"/>
    </source>
</evidence>
<dbReference type="Proteomes" id="UP000215563">
    <property type="component" value="Unassembled WGS sequence"/>
</dbReference>
<dbReference type="AlphaFoldDB" id="A0A229REE4"/>
<evidence type="ECO:0008006" key="3">
    <source>
        <dbReference type="Google" id="ProtNLM"/>
    </source>
</evidence>
<evidence type="ECO:0000313" key="2">
    <source>
        <dbReference type="Proteomes" id="UP000215563"/>
    </source>
</evidence>
<name>A0A229REE4_AMYAL</name>
<keyword evidence="2" id="KW-1185">Reference proteome</keyword>
<proteinExistence type="predicted"/>
<dbReference type="EMBL" id="NMQU01000111">
    <property type="protein sequence ID" value="OXM44849.1"/>
    <property type="molecule type" value="Genomic_DNA"/>
</dbReference>
<reference evidence="1 2" key="1">
    <citation type="submission" date="2017-07" db="EMBL/GenBank/DDBJ databases">
        <title>Amycolatopsis alba DSM 44262 Genome sequencing and assembly.</title>
        <authorList>
            <person name="Kaur N."/>
            <person name="Mayilraj S."/>
        </authorList>
    </citation>
    <scope>NUCLEOTIDE SEQUENCE [LARGE SCALE GENOMIC DNA]</scope>
    <source>
        <strain evidence="1 2">DSM 44262</strain>
    </source>
</reference>
<gene>
    <name evidence="1" type="ORF">CFP75_33045</name>
</gene>
<accession>A0A229REE4</accession>
<comment type="caution">
    <text evidence="1">The sequence shown here is derived from an EMBL/GenBank/DDBJ whole genome shotgun (WGS) entry which is preliminary data.</text>
</comment>